<evidence type="ECO:0000313" key="2">
    <source>
        <dbReference type="EMBL" id="XBH06014.1"/>
    </source>
</evidence>
<dbReference type="EMBL" id="CP155447">
    <property type="protein sequence ID" value="XBH06014.1"/>
    <property type="molecule type" value="Genomic_DNA"/>
</dbReference>
<organism evidence="2">
    <name type="scientific">Singulisphaera sp. Ch08</name>
    <dbReference type="NCBI Taxonomy" id="3120278"/>
    <lineage>
        <taxon>Bacteria</taxon>
        <taxon>Pseudomonadati</taxon>
        <taxon>Planctomycetota</taxon>
        <taxon>Planctomycetia</taxon>
        <taxon>Isosphaerales</taxon>
        <taxon>Isosphaeraceae</taxon>
        <taxon>Singulisphaera</taxon>
    </lineage>
</organism>
<proteinExistence type="predicted"/>
<reference evidence="2" key="1">
    <citation type="submission" date="2024-05" db="EMBL/GenBank/DDBJ databases">
        <title>Planctomycetes of the genus Singulisphaera possess chitinolytic capabilities.</title>
        <authorList>
            <person name="Ivanova A."/>
        </authorList>
    </citation>
    <scope>NUCLEOTIDE SEQUENCE</scope>
    <source>
        <strain evidence="2">Ch08T</strain>
    </source>
</reference>
<dbReference type="AlphaFoldDB" id="A0AAU7CL38"/>
<feature type="transmembrane region" description="Helical" evidence="1">
    <location>
        <begin position="36"/>
        <end position="56"/>
    </location>
</feature>
<keyword evidence="1" id="KW-1133">Transmembrane helix</keyword>
<keyword evidence="1" id="KW-0812">Transmembrane</keyword>
<dbReference type="RefSeq" id="WP_406698865.1">
    <property type="nucleotide sequence ID" value="NZ_CP155447.1"/>
</dbReference>
<keyword evidence="1" id="KW-0472">Membrane</keyword>
<protein>
    <submittedName>
        <fullName evidence="2">Uncharacterized protein</fullName>
    </submittedName>
</protein>
<name>A0AAU7CL38_9BACT</name>
<sequence>MRNQWARRVIVSLILAFPLLLSVAASTTPVSFARRLEAASPIVAVETVLVGGLLFARRERRRLLVELDAARTMPVRAISRPSGALVNTKAHAWRSVSGSPGV</sequence>
<evidence type="ECO:0000256" key="1">
    <source>
        <dbReference type="SAM" id="Phobius"/>
    </source>
</evidence>
<accession>A0AAU7CL38</accession>
<gene>
    <name evidence="2" type="ORF">V5E97_08265</name>
</gene>